<evidence type="ECO:0000313" key="1">
    <source>
        <dbReference type="EMBL" id="CAG8787560.1"/>
    </source>
</evidence>
<sequence length="148" mass="17985">MSDRKGKNSFTRQSMYEGDEKWIYMEYDKWGKIVKSNSQEVVVAHWIRKNDTLQRCKGCSKNIKKKECCFFKYQKDLVSDIIVNRKKKIHTEIKKLLGHQLQKNRLKWKKVLQIIQIKNIELEIWFENRVMITSQLEEVTTDMEVQRW</sequence>
<organism evidence="1 2">
    <name type="scientific">Gigaspora margarita</name>
    <dbReference type="NCBI Taxonomy" id="4874"/>
    <lineage>
        <taxon>Eukaryota</taxon>
        <taxon>Fungi</taxon>
        <taxon>Fungi incertae sedis</taxon>
        <taxon>Mucoromycota</taxon>
        <taxon>Glomeromycotina</taxon>
        <taxon>Glomeromycetes</taxon>
        <taxon>Diversisporales</taxon>
        <taxon>Gigasporaceae</taxon>
        <taxon>Gigaspora</taxon>
    </lineage>
</organism>
<keyword evidence="2" id="KW-1185">Reference proteome</keyword>
<reference evidence="1 2" key="1">
    <citation type="submission" date="2021-06" db="EMBL/GenBank/DDBJ databases">
        <authorList>
            <person name="Kallberg Y."/>
            <person name="Tangrot J."/>
            <person name="Rosling A."/>
        </authorList>
    </citation>
    <scope>NUCLEOTIDE SEQUENCE [LARGE SCALE GENOMIC DNA]</scope>
    <source>
        <strain evidence="1 2">120-4 pot B 10/14</strain>
    </source>
</reference>
<gene>
    <name evidence="1" type="ORF">GMARGA_LOCUS20701</name>
</gene>
<evidence type="ECO:0000313" key="2">
    <source>
        <dbReference type="Proteomes" id="UP000789901"/>
    </source>
</evidence>
<name>A0ABN7VNA4_GIGMA</name>
<protein>
    <submittedName>
        <fullName evidence="1">41915_t:CDS:1</fullName>
    </submittedName>
</protein>
<feature type="non-terminal residue" evidence="1">
    <location>
        <position position="148"/>
    </location>
</feature>
<accession>A0ABN7VNA4</accession>
<comment type="caution">
    <text evidence="1">The sequence shown here is derived from an EMBL/GenBank/DDBJ whole genome shotgun (WGS) entry which is preliminary data.</text>
</comment>
<dbReference type="EMBL" id="CAJVQB010018418">
    <property type="protein sequence ID" value="CAG8787560.1"/>
    <property type="molecule type" value="Genomic_DNA"/>
</dbReference>
<dbReference type="Proteomes" id="UP000789901">
    <property type="component" value="Unassembled WGS sequence"/>
</dbReference>
<proteinExistence type="predicted"/>